<dbReference type="FunFam" id="2.40.70.10:FF:000034">
    <property type="entry name" value="Aspartyl protease family protein"/>
    <property type="match status" value="1"/>
</dbReference>
<dbReference type="PANTHER" id="PTHR47967">
    <property type="entry name" value="OS07G0603500 PROTEIN-RELATED"/>
    <property type="match status" value="1"/>
</dbReference>
<dbReference type="PROSITE" id="PS51767">
    <property type="entry name" value="PEPTIDASE_A1"/>
    <property type="match status" value="1"/>
</dbReference>
<dbReference type="InterPro" id="IPR033121">
    <property type="entry name" value="PEPTIDASE_A1"/>
</dbReference>
<dbReference type="Pfam" id="PF14541">
    <property type="entry name" value="TAXi_C"/>
    <property type="match status" value="1"/>
</dbReference>
<dbReference type="InterPro" id="IPR051708">
    <property type="entry name" value="Plant_Aspart_Prot_A1"/>
</dbReference>
<evidence type="ECO:0000256" key="7">
    <source>
        <dbReference type="SAM" id="SignalP"/>
    </source>
</evidence>
<dbReference type="InterPro" id="IPR001461">
    <property type="entry name" value="Aspartic_peptidase_A1"/>
</dbReference>
<gene>
    <name evidence="9" type="ORF">D5086_0000171510</name>
</gene>
<dbReference type="PANTHER" id="PTHR47967:SF36">
    <property type="entry name" value="PEPTIDASE A1 DOMAIN-CONTAINING PROTEIN"/>
    <property type="match status" value="1"/>
</dbReference>
<evidence type="ECO:0000256" key="3">
    <source>
        <dbReference type="ARBA" id="ARBA00022750"/>
    </source>
</evidence>
<keyword evidence="3" id="KW-0064">Aspartyl protease</keyword>
<feature type="active site" evidence="6">
    <location>
        <position position="102"/>
    </location>
</feature>
<dbReference type="EMBL" id="RCHU01000563">
    <property type="protein sequence ID" value="TKS01598.1"/>
    <property type="molecule type" value="Genomic_DNA"/>
</dbReference>
<comment type="similarity">
    <text evidence="1">Belongs to the peptidase A1 family.</text>
</comment>
<name>A0A4U5PVP4_POPAL</name>
<keyword evidence="2 9" id="KW-0645">Protease</keyword>
<dbReference type="InterPro" id="IPR032799">
    <property type="entry name" value="TAXi_C"/>
</dbReference>
<keyword evidence="5" id="KW-0325">Glycoprotein</keyword>
<comment type="caution">
    <text evidence="9">The sequence shown here is derived from an EMBL/GenBank/DDBJ whole genome shotgun (WGS) entry which is preliminary data.</text>
</comment>
<sequence length="502" mass="54377">MASSQLLFLLSFLLLISSSTPTSTITIPLSAPSSTKQIISSKNPWRALNHLASLSLSRAHHIKSPKTKISSLKTPLFPRSYGGYSISLNFGTPPQTTKFVMDTGSSLVWFPCTSRYLCSKCDFPNIEVTGIPTFIPKQSSSSNLIGCKNHKCSWLFGPKVQSKCQECDPTTQNCTQTCPPYVIQYGSGSTAGLLLSETLDFPDKKTIPDFLVGCSLFSIRQPEGIAGFGRSPESLPSQLGLKKFSYCLVSHAFDDTPASSDLVLDTGSGSDDTKTPGLSYTPFQKNPTATFRDYYYVLLRNIVIGDTHVKVPYKFLVPGSDGNGGTIVDSGTTFTFMEKPVYELVAKEFEKQVAHYTVATGVQKQTGLRPCFNISGEKSVSVPEFIFHFKGGAKMALPLANYFSFVDSGVICLTIVSDNMSGSGIGGGPAIILGNYQQRNFHVEFDLKNERFGFKQQNCVHGKDGGDGLVWMVVAAALEALEDAVMVVPVKLLIVGQQATVG</sequence>
<dbReference type="Gene3D" id="2.40.70.10">
    <property type="entry name" value="Acid Proteases"/>
    <property type="match status" value="2"/>
</dbReference>
<dbReference type="STRING" id="43335.A0A4U5PVP4"/>
<dbReference type="GO" id="GO:0004190">
    <property type="term" value="F:aspartic-type endopeptidase activity"/>
    <property type="evidence" value="ECO:0007669"/>
    <property type="project" value="UniProtKB-KW"/>
</dbReference>
<organism evidence="9">
    <name type="scientific">Populus alba</name>
    <name type="common">White poplar</name>
    <dbReference type="NCBI Taxonomy" id="43335"/>
    <lineage>
        <taxon>Eukaryota</taxon>
        <taxon>Viridiplantae</taxon>
        <taxon>Streptophyta</taxon>
        <taxon>Embryophyta</taxon>
        <taxon>Tracheophyta</taxon>
        <taxon>Spermatophyta</taxon>
        <taxon>Magnoliopsida</taxon>
        <taxon>eudicotyledons</taxon>
        <taxon>Gunneridae</taxon>
        <taxon>Pentapetalae</taxon>
        <taxon>rosids</taxon>
        <taxon>fabids</taxon>
        <taxon>Malpighiales</taxon>
        <taxon>Salicaceae</taxon>
        <taxon>Saliceae</taxon>
        <taxon>Populus</taxon>
    </lineage>
</organism>
<evidence type="ECO:0000256" key="1">
    <source>
        <dbReference type="ARBA" id="ARBA00007447"/>
    </source>
</evidence>
<keyword evidence="4" id="KW-0378">Hydrolase</keyword>
<dbReference type="InterPro" id="IPR021109">
    <property type="entry name" value="Peptidase_aspartic_dom_sf"/>
</dbReference>
<keyword evidence="7" id="KW-0732">Signal</keyword>
<proteinExistence type="inferred from homology"/>
<feature type="chain" id="PRO_5020813901" evidence="7">
    <location>
        <begin position="25"/>
        <end position="502"/>
    </location>
</feature>
<dbReference type="Pfam" id="PF14543">
    <property type="entry name" value="TAXi_N"/>
    <property type="match status" value="1"/>
</dbReference>
<evidence type="ECO:0000256" key="5">
    <source>
        <dbReference type="ARBA" id="ARBA00023180"/>
    </source>
</evidence>
<evidence type="ECO:0000256" key="2">
    <source>
        <dbReference type="ARBA" id="ARBA00022670"/>
    </source>
</evidence>
<dbReference type="InterPro" id="IPR034161">
    <property type="entry name" value="Pepsin-like_plant"/>
</dbReference>
<dbReference type="SUPFAM" id="SSF50630">
    <property type="entry name" value="Acid proteases"/>
    <property type="match status" value="1"/>
</dbReference>
<dbReference type="AlphaFoldDB" id="A0A4U5PVP4"/>
<evidence type="ECO:0000313" key="9">
    <source>
        <dbReference type="EMBL" id="TKS01598.1"/>
    </source>
</evidence>
<dbReference type="PRINTS" id="PR00792">
    <property type="entry name" value="PEPSIN"/>
</dbReference>
<dbReference type="InterPro" id="IPR032861">
    <property type="entry name" value="TAXi_N"/>
</dbReference>
<feature type="signal peptide" evidence="7">
    <location>
        <begin position="1"/>
        <end position="24"/>
    </location>
</feature>
<protein>
    <submittedName>
        <fullName evidence="9">Aspartyl protease family protein</fullName>
    </submittedName>
</protein>
<accession>A0A4U5PVP4</accession>
<feature type="domain" description="Peptidase A1" evidence="8">
    <location>
        <begin position="84"/>
        <end position="455"/>
    </location>
</feature>
<dbReference type="GO" id="GO:0005576">
    <property type="term" value="C:extracellular region"/>
    <property type="evidence" value="ECO:0007669"/>
    <property type="project" value="TreeGrafter"/>
</dbReference>
<evidence type="ECO:0000256" key="6">
    <source>
        <dbReference type="PIRSR" id="PIRSR601461-1"/>
    </source>
</evidence>
<evidence type="ECO:0000256" key="4">
    <source>
        <dbReference type="ARBA" id="ARBA00022801"/>
    </source>
</evidence>
<reference evidence="9" key="1">
    <citation type="submission" date="2018-10" db="EMBL/GenBank/DDBJ databases">
        <title>Population genomic analysis revealed the cold adaptation of white poplar.</title>
        <authorList>
            <person name="Liu Y.-J."/>
        </authorList>
    </citation>
    <scope>NUCLEOTIDE SEQUENCE [LARGE SCALE GENOMIC DNA]</scope>
    <source>
        <strain evidence="9">PAL-ZL1</strain>
    </source>
</reference>
<dbReference type="GO" id="GO:0006508">
    <property type="term" value="P:proteolysis"/>
    <property type="evidence" value="ECO:0007669"/>
    <property type="project" value="UniProtKB-KW"/>
</dbReference>
<dbReference type="CDD" id="cd05476">
    <property type="entry name" value="pepsin_A_like_plant"/>
    <property type="match status" value="1"/>
</dbReference>
<evidence type="ECO:0000259" key="8">
    <source>
        <dbReference type="PROSITE" id="PS51767"/>
    </source>
</evidence>
<dbReference type="FunFam" id="2.40.70.10:FF:000120">
    <property type="entry name" value="Aspartic proteinase nepenthesin-2"/>
    <property type="match status" value="1"/>
</dbReference>
<feature type="active site" evidence="6">
    <location>
        <position position="329"/>
    </location>
</feature>